<comment type="caution">
    <text evidence="1">The sequence shown here is derived from an EMBL/GenBank/DDBJ whole genome shotgun (WGS) entry which is preliminary data.</text>
</comment>
<dbReference type="EMBL" id="BDQK01000017">
    <property type="protein sequence ID" value="GBF82698.1"/>
    <property type="molecule type" value="Genomic_DNA"/>
</dbReference>
<keyword evidence="2" id="KW-1185">Reference proteome</keyword>
<dbReference type="AlphaFoldDB" id="A0A401IN85"/>
<sequence length="80" mass="8938">MMTYNFTLVLSGISQISEELDALADAIFEAGCDDATLCFRDLIPYLEFDREATSFREAVISAIEQVEGINDTIKVARIEK</sequence>
<gene>
    <name evidence="1" type="ORF">AsFPU1_4132</name>
</gene>
<protein>
    <submittedName>
        <fullName evidence="1">Uncharacterized protein</fullName>
    </submittedName>
</protein>
<organism evidence="1 2">
    <name type="scientific">Aphanothece sacrum FPU1</name>
    <dbReference type="NCBI Taxonomy" id="1920663"/>
    <lineage>
        <taxon>Bacteria</taxon>
        <taxon>Bacillati</taxon>
        <taxon>Cyanobacteriota</taxon>
        <taxon>Cyanophyceae</taxon>
        <taxon>Oscillatoriophycideae</taxon>
        <taxon>Chroococcales</taxon>
        <taxon>Aphanothecaceae</taxon>
        <taxon>Aphanothece</taxon>
    </lineage>
</organism>
<proteinExistence type="predicted"/>
<accession>A0A401IN85</accession>
<reference evidence="2" key="1">
    <citation type="submission" date="2017-05" db="EMBL/GenBank/DDBJ databases">
        <title>Physiological properties and genetic analysis related to exopolysaccharide production of fresh-water unicellular cyanobacterium Aphanothece sacrum, Suizenji Nori, that has been cultured as a food source in Japan.</title>
        <authorList>
            <person name="Kanesaki Y."/>
            <person name="Yoshikawa S."/>
            <person name="Ohki K."/>
        </authorList>
    </citation>
    <scope>NUCLEOTIDE SEQUENCE [LARGE SCALE GENOMIC DNA]</scope>
    <source>
        <strain evidence="2">FPU1</strain>
    </source>
</reference>
<evidence type="ECO:0000313" key="1">
    <source>
        <dbReference type="EMBL" id="GBF82698.1"/>
    </source>
</evidence>
<dbReference type="Proteomes" id="UP000287247">
    <property type="component" value="Unassembled WGS sequence"/>
</dbReference>
<name>A0A401IN85_APHSA</name>
<dbReference type="RefSeq" id="WP_227873441.1">
    <property type="nucleotide sequence ID" value="NZ_BDQK01000017.1"/>
</dbReference>
<evidence type="ECO:0000313" key="2">
    <source>
        <dbReference type="Proteomes" id="UP000287247"/>
    </source>
</evidence>